<keyword evidence="6" id="KW-1185">Reference proteome</keyword>
<keyword evidence="3" id="KW-0479">Metal-binding</keyword>
<dbReference type="PANTHER" id="PTHR46696">
    <property type="entry name" value="P450, PUTATIVE (EUROFUNG)-RELATED"/>
    <property type="match status" value="1"/>
</dbReference>
<dbReference type="PANTHER" id="PTHR46696:SF1">
    <property type="entry name" value="CYTOCHROME P450 YJIB-RELATED"/>
    <property type="match status" value="1"/>
</dbReference>
<keyword evidence="4" id="KW-0812">Transmembrane</keyword>
<dbReference type="Proteomes" id="UP000184096">
    <property type="component" value="Chromosome I"/>
</dbReference>
<dbReference type="GO" id="GO:0016705">
    <property type="term" value="F:oxidoreductase activity, acting on paired donors, with incorporation or reduction of molecular oxygen"/>
    <property type="evidence" value="ECO:0007669"/>
    <property type="project" value="InterPro"/>
</dbReference>
<dbReference type="Pfam" id="PF00067">
    <property type="entry name" value="p450"/>
    <property type="match status" value="1"/>
</dbReference>
<protein>
    <submittedName>
        <fullName evidence="5">Cytochrome P450</fullName>
    </submittedName>
</protein>
<dbReference type="GO" id="GO:0020037">
    <property type="term" value="F:heme binding"/>
    <property type="evidence" value="ECO:0007669"/>
    <property type="project" value="InterPro"/>
</dbReference>
<gene>
    <name evidence="5" type="ORF">SAMN05444170_2421</name>
</gene>
<evidence type="ECO:0000256" key="1">
    <source>
        <dbReference type="ARBA" id="ARBA00001971"/>
    </source>
</evidence>
<dbReference type="PROSITE" id="PS00086">
    <property type="entry name" value="CYTOCHROME_P450"/>
    <property type="match status" value="1"/>
</dbReference>
<keyword evidence="4" id="KW-1133">Transmembrane helix</keyword>
<keyword evidence="3" id="KW-0503">Monooxygenase</keyword>
<evidence type="ECO:0000256" key="2">
    <source>
        <dbReference type="ARBA" id="ARBA00010617"/>
    </source>
</evidence>
<dbReference type="EMBL" id="LT670849">
    <property type="protein sequence ID" value="SHN73201.1"/>
    <property type="molecule type" value="Genomic_DNA"/>
</dbReference>
<dbReference type="Gene3D" id="1.10.630.10">
    <property type="entry name" value="Cytochrome P450"/>
    <property type="match status" value="1"/>
</dbReference>
<name>A0A1M7TR31_9BRAD</name>
<dbReference type="OrthoDB" id="236246at2"/>
<accession>A0A1M7TR31</accession>
<evidence type="ECO:0000256" key="3">
    <source>
        <dbReference type="RuleBase" id="RU000461"/>
    </source>
</evidence>
<dbReference type="RefSeq" id="WP_072818080.1">
    <property type="nucleotide sequence ID" value="NZ_LT670849.1"/>
</dbReference>
<comment type="similarity">
    <text evidence="2 3">Belongs to the cytochrome P450 family.</text>
</comment>
<keyword evidence="3" id="KW-0349">Heme</keyword>
<dbReference type="SUPFAM" id="SSF48264">
    <property type="entry name" value="Cytochrome P450"/>
    <property type="match status" value="1"/>
</dbReference>
<proteinExistence type="inferred from homology"/>
<evidence type="ECO:0000313" key="5">
    <source>
        <dbReference type="EMBL" id="SHN73201.1"/>
    </source>
</evidence>
<dbReference type="GO" id="GO:0004497">
    <property type="term" value="F:monooxygenase activity"/>
    <property type="evidence" value="ECO:0007669"/>
    <property type="project" value="UniProtKB-KW"/>
</dbReference>
<dbReference type="GO" id="GO:0005506">
    <property type="term" value="F:iron ion binding"/>
    <property type="evidence" value="ECO:0007669"/>
    <property type="project" value="InterPro"/>
</dbReference>
<dbReference type="AlphaFoldDB" id="A0A1M7TR31"/>
<dbReference type="InterPro" id="IPR017972">
    <property type="entry name" value="Cyt_P450_CS"/>
</dbReference>
<organism evidence="5 6">
    <name type="scientific">Bradyrhizobium erythrophlei</name>
    <dbReference type="NCBI Taxonomy" id="1437360"/>
    <lineage>
        <taxon>Bacteria</taxon>
        <taxon>Pseudomonadati</taxon>
        <taxon>Pseudomonadota</taxon>
        <taxon>Alphaproteobacteria</taxon>
        <taxon>Hyphomicrobiales</taxon>
        <taxon>Nitrobacteraceae</taxon>
        <taxon>Bradyrhizobium</taxon>
    </lineage>
</organism>
<dbReference type="InterPro" id="IPR001128">
    <property type="entry name" value="Cyt_P450"/>
</dbReference>
<dbReference type="InterPro" id="IPR036396">
    <property type="entry name" value="Cyt_P450_sf"/>
</dbReference>
<keyword evidence="4" id="KW-0472">Membrane</keyword>
<reference evidence="6" key="1">
    <citation type="submission" date="2016-11" db="EMBL/GenBank/DDBJ databases">
        <authorList>
            <person name="Varghese N."/>
            <person name="Submissions S."/>
        </authorList>
    </citation>
    <scope>NUCLEOTIDE SEQUENCE [LARGE SCALE GENOMIC DNA]</scope>
    <source>
        <strain evidence="6">GAS401</strain>
    </source>
</reference>
<evidence type="ECO:0000256" key="4">
    <source>
        <dbReference type="SAM" id="Phobius"/>
    </source>
</evidence>
<feature type="transmembrane region" description="Helical" evidence="4">
    <location>
        <begin position="40"/>
        <end position="61"/>
    </location>
</feature>
<evidence type="ECO:0000313" key="6">
    <source>
        <dbReference type="Proteomes" id="UP000184096"/>
    </source>
</evidence>
<keyword evidence="3" id="KW-0408">Iron</keyword>
<keyword evidence="3" id="KW-0560">Oxidoreductase</keyword>
<sequence length="459" mass="51858">MDTNVPKPLMQCGSRDRYAQFTRWLGHYIQSRRLAFHMRLYRISCFFLCHLGYLKFGFGLLRRIRPVFIFKKVLVVTRASEVREVLQRFDDFTLGDFIEPGMPWGTFLMTVDWRQQHAQERQLLQSVVDPTDIDKIRAIVDNRCRQQLSAANGRIDVVSQLIEPVVVDIANEYFGVPRLGGCAQKMAHAMRDLAGIIMVNPPVGSEPWSRSRESMANVTELLLKEISQKQKPSNPVAPPPNSPAGDLLTRLVQRLRDPGRPNWFDEDWIRRYLTGLLATGGATIVRAGAGAIDQILAHPDDLEKARSVALELDQAVSSGAQNVDALRCTLRHYVYEALRFRPMLPLLIRDTPRETVIAYGTKDARIVRPGTRVLAPPLAAMFDPEVFLDPERFDVSRPFERYLHFGFGPRHCFGQYIAETALLEIFRSLLVFPNLSRAAGTKGDLAFDGPVAAGLVVTF</sequence>
<comment type="cofactor">
    <cofactor evidence="1">
        <name>heme</name>
        <dbReference type="ChEBI" id="CHEBI:30413"/>
    </cofactor>
</comment>